<dbReference type="EC" id="2.1.1.214" evidence="9"/>
<keyword evidence="7 10" id="KW-0819">tRNA processing</keyword>
<dbReference type="PROSITE" id="PS51627">
    <property type="entry name" value="SAM_MT_TRM11"/>
    <property type="match status" value="1"/>
</dbReference>
<name>A0A8X7SU27_9BASI</name>
<dbReference type="GO" id="GO:0000049">
    <property type="term" value="F:tRNA binding"/>
    <property type="evidence" value="ECO:0007669"/>
    <property type="project" value="UniProtKB-UniRule"/>
</dbReference>
<feature type="coiled-coil region" evidence="11">
    <location>
        <begin position="225"/>
        <end position="252"/>
    </location>
</feature>
<dbReference type="GO" id="GO:0160102">
    <property type="term" value="F:tRNA (guanine(10)-N2)-methyltransferase activity"/>
    <property type="evidence" value="ECO:0007669"/>
    <property type="project" value="UniProtKB-EC"/>
</dbReference>
<gene>
    <name evidence="15" type="ORF">A4X06_0g7510</name>
</gene>
<dbReference type="GO" id="GO:0032259">
    <property type="term" value="P:methylation"/>
    <property type="evidence" value="ECO:0007669"/>
    <property type="project" value="UniProtKB-UniRule"/>
</dbReference>
<keyword evidence="8 10" id="KW-0694">RNA-binding</keyword>
<protein>
    <recommendedName>
        <fullName evidence="9">tRNA (guanine(10)-N(2))-methyltransferase</fullName>
        <ecNumber evidence="9">2.1.1.214</ecNumber>
    </recommendedName>
</protein>
<keyword evidence="5 10" id="KW-0808">Transferase</keyword>
<keyword evidence="16" id="KW-1185">Reference proteome</keyword>
<organism evidence="15 16">
    <name type="scientific">Tilletia controversa</name>
    <name type="common">dwarf bunt fungus</name>
    <dbReference type="NCBI Taxonomy" id="13291"/>
    <lineage>
        <taxon>Eukaryota</taxon>
        <taxon>Fungi</taxon>
        <taxon>Dikarya</taxon>
        <taxon>Basidiomycota</taxon>
        <taxon>Ustilaginomycotina</taxon>
        <taxon>Exobasidiomycetes</taxon>
        <taxon>Tilletiales</taxon>
        <taxon>Tilletiaceae</taxon>
        <taxon>Tilletia</taxon>
    </lineage>
</organism>
<evidence type="ECO:0000256" key="2">
    <source>
        <dbReference type="ARBA" id="ARBA00022490"/>
    </source>
</evidence>
<dbReference type="GO" id="GO:0043527">
    <property type="term" value="C:tRNA methyltransferase complex"/>
    <property type="evidence" value="ECO:0007669"/>
    <property type="project" value="UniProtKB-ARBA"/>
</dbReference>
<evidence type="ECO:0000256" key="12">
    <source>
        <dbReference type="SAM" id="MobiDB-lite"/>
    </source>
</evidence>
<comment type="subcellular location">
    <subcellularLocation>
        <location evidence="1">Cytoplasm</location>
    </subcellularLocation>
</comment>
<dbReference type="AlphaFoldDB" id="A0A8X7SU27"/>
<sequence>MAESSSKSGSTSAGRAEEDGKGERDLYIVHFTASNLSFRIPDWQATCTALNIEYAFIPTPASAKTHLSKKGKEKERSSDDEDEDDKDELYDPYSYNSTTFDWHPPELDYSPNTDARLVSALHLVYLPSDEAARAICARSTQVKAIYAYWSAGRSYDQTHSLLKTQPRSLAKWKRFDDGSSWKATFLSINQSMSTKDTIERINSFGFFDFQGPISLKKAKQEWGIIEEHSFLANQEEAQLRNVENQKGLLHQTTSIEAATASLSIPDEGGAKEEGIRRRGRRSDARDTLIQVVVGQLVAQGTARDLIMKMDLKKRVYIGNTSMPAEQSLLMATMALAKPGKLIYDPFAGTGSILYACAQYGAHVMGSDIDARMMKGKDVVKKGEGKTGLSRAAGQYGLQDLVVDGLGADMTQHPWRRGGIFDAIVADPPYGIRAGAKRLGRRNLARQRDEPFQMADGSLSHELSDYISPTRPYHLLDLTRDLLDFAHYLLVPHGRLVFWLPCVNEDDGQAVEVPARAGMRLVASSTQDFGRWSRMLITVEKVSDDGLAQDGRIGTVTEYGKPVCDDEEGDHDEDGQQDGEALEKTATTGGGRYRATADASEFRNRVYPPKAAGGGAGTGSRERSAATGAE</sequence>
<dbReference type="InterPro" id="IPR059073">
    <property type="entry name" value="TRMT11_N"/>
</dbReference>
<evidence type="ECO:0000259" key="14">
    <source>
        <dbReference type="Pfam" id="PF25904"/>
    </source>
</evidence>
<dbReference type="EMBL" id="LWDE02001327">
    <property type="protein sequence ID" value="KAE8241516.1"/>
    <property type="molecule type" value="Genomic_DNA"/>
</dbReference>
<dbReference type="Gene3D" id="3.40.50.150">
    <property type="entry name" value="Vaccinia Virus protein VP39"/>
    <property type="match status" value="1"/>
</dbReference>
<keyword evidence="11" id="KW-0175">Coiled coil</keyword>
<feature type="compositionally biased region" description="Low complexity" evidence="12">
    <location>
        <begin position="1"/>
        <end position="12"/>
    </location>
</feature>
<dbReference type="PROSITE" id="PS00092">
    <property type="entry name" value="N6_MTASE"/>
    <property type="match status" value="1"/>
</dbReference>
<feature type="domain" description="tRNA (guanine(10)-N(2))-methyltransferase TRMT11 N-terminal" evidence="14">
    <location>
        <begin position="120"/>
        <end position="236"/>
    </location>
</feature>
<feature type="region of interest" description="Disordered" evidence="12">
    <location>
        <begin position="1"/>
        <end position="20"/>
    </location>
</feature>
<feature type="domain" description="Ribosomal RNA large subunit methyltransferase K/L-like methyltransferase" evidence="13">
    <location>
        <begin position="313"/>
        <end position="439"/>
    </location>
</feature>
<dbReference type="InterPro" id="IPR016691">
    <property type="entry name" value="TRMT11"/>
</dbReference>
<dbReference type="InterPro" id="IPR029063">
    <property type="entry name" value="SAM-dependent_MTases_sf"/>
</dbReference>
<evidence type="ECO:0000256" key="9">
    <source>
        <dbReference type="ARBA" id="ARBA00066937"/>
    </source>
</evidence>
<keyword evidence="2" id="KW-0963">Cytoplasm</keyword>
<feature type="region of interest" description="Disordered" evidence="12">
    <location>
        <begin position="557"/>
        <end position="629"/>
    </location>
</feature>
<dbReference type="PIRSF" id="PIRSF017259">
    <property type="entry name" value="tRNA_mtfrase_TRM11"/>
    <property type="match status" value="1"/>
</dbReference>
<evidence type="ECO:0000259" key="13">
    <source>
        <dbReference type="Pfam" id="PF01170"/>
    </source>
</evidence>
<comment type="caution">
    <text evidence="15">The sequence shown here is derived from an EMBL/GenBank/DDBJ whole genome shotgun (WGS) entry which is preliminary data.</text>
</comment>
<dbReference type="InterPro" id="IPR002052">
    <property type="entry name" value="DNA_methylase_N6_adenine_CS"/>
</dbReference>
<feature type="compositionally biased region" description="Acidic residues" evidence="12">
    <location>
        <begin position="564"/>
        <end position="576"/>
    </location>
</feature>
<dbReference type="SUPFAM" id="SSF53335">
    <property type="entry name" value="S-adenosyl-L-methionine-dependent methyltransferases"/>
    <property type="match status" value="1"/>
</dbReference>
<evidence type="ECO:0000256" key="3">
    <source>
        <dbReference type="ARBA" id="ARBA00022555"/>
    </source>
</evidence>
<evidence type="ECO:0000256" key="4">
    <source>
        <dbReference type="ARBA" id="ARBA00022603"/>
    </source>
</evidence>
<feature type="region of interest" description="Disordered" evidence="12">
    <location>
        <begin position="65"/>
        <end position="90"/>
    </location>
</feature>
<keyword evidence="6 10" id="KW-0949">S-adenosyl-L-methionine</keyword>
<evidence type="ECO:0000256" key="6">
    <source>
        <dbReference type="ARBA" id="ARBA00022691"/>
    </source>
</evidence>
<comment type="similarity">
    <text evidence="10">Belongs to the class I-like SAM-binding methyltransferase superfamily. TRM11 methyltransferase family.</text>
</comment>
<evidence type="ECO:0000256" key="11">
    <source>
        <dbReference type="SAM" id="Coils"/>
    </source>
</evidence>
<dbReference type="InterPro" id="IPR000241">
    <property type="entry name" value="RlmKL-like_Mtase"/>
</dbReference>
<dbReference type="PANTHER" id="PTHR13370:SF3">
    <property type="entry name" value="TRNA (GUANINE(10)-N2)-METHYLTRANSFERASE HOMOLOG"/>
    <property type="match status" value="1"/>
</dbReference>
<evidence type="ECO:0000313" key="15">
    <source>
        <dbReference type="EMBL" id="KAE8241516.1"/>
    </source>
</evidence>
<evidence type="ECO:0000256" key="7">
    <source>
        <dbReference type="ARBA" id="ARBA00022694"/>
    </source>
</evidence>
<evidence type="ECO:0000256" key="5">
    <source>
        <dbReference type="ARBA" id="ARBA00022679"/>
    </source>
</evidence>
<evidence type="ECO:0000256" key="10">
    <source>
        <dbReference type="PROSITE-ProRule" id="PRU00959"/>
    </source>
</evidence>
<evidence type="ECO:0000256" key="1">
    <source>
        <dbReference type="ARBA" id="ARBA00004496"/>
    </source>
</evidence>
<dbReference type="PANTHER" id="PTHR13370">
    <property type="entry name" value="RNA METHYLASE-RELATED"/>
    <property type="match status" value="1"/>
</dbReference>
<dbReference type="Pfam" id="PF01170">
    <property type="entry name" value="UPF0020"/>
    <property type="match status" value="1"/>
</dbReference>
<keyword evidence="4 10" id="KW-0489">Methyltransferase</keyword>
<feature type="compositionally biased region" description="Acidic residues" evidence="12">
    <location>
        <begin position="78"/>
        <end position="90"/>
    </location>
</feature>
<evidence type="ECO:0000256" key="8">
    <source>
        <dbReference type="ARBA" id="ARBA00022884"/>
    </source>
</evidence>
<dbReference type="Pfam" id="PF25904">
    <property type="entry name" value="Tmrp11_N"/>
    <property type="match status" value="1"/>
</dbReference>
<dbReference type="GO" id="GO:0008033">
    <property type="term" value="P:tRNA processing"/>
    <property type="evidence" value="ECO:0007669"/>
    <property type="project" value="UniProtKB-UniRule"/>
</dbReference>
<dbReference type="CDD" id="cd02440">
    <property type="entry name" value="AdoMet_MTases"/>
    <property type="match status" value="1"/>
</dbReference>
<proteinExistence type="inferred from homology"/>
<reference evidence="15" key="1">
    <citation type="submission" date="2016-04" db="EMBL/GenBank/DDBJ databases">
        <authorList>
            <person name="Nguyen H.D."/>
            <person name="Samba Siva P."/>
            <person name="Cullis J."/>
            <person name="Levesque C.A."/>
            <person name="Hambleton S."/>
        </authorList>
    </citation>
    <scope>NUCLEOTIDE SEQUENCE</scope>
    <source>
        <strain evidence="15">DAOMC 236426</strain>
    </source>
</reference>
<accession>A0A8X7SU27</accession>
<dbReference type="GO" id="GO:0005737">
    <property type="term" value="C:cytoplasm"/>
    <property type="evidence" value="ECO:0007669"/>
    <property type="project" value="UniProtKB-SubCell"/>
</dbReference>
<reference evidence="15" key="2">
    <citation type="journal article" date="2019" name="IMA Fungus">
        <title>Genome sequencing and comparison of five Tilletia species to identify candidate genes for the detection of regulated species infecting wheat.</title>
        <authorList>
            <person name="Nguyen H.D.T."/>
            <person name="Sultana T."/>
            <person name="Kesanakurti P."/>
            <person name="Hambleton S."/>
        </authorList>
    </citation>
    <scope>NUCLEOTIDE SEQUENCE</scope>
    <source>
        <strain evidence="15">DAOMC 236426</strain>
    </source>
</reference>
<keyword evidence="3 10" id="KW-0820">tRNA-binding</keyword>
<evidence type="ECO:0000313" key="16">
    <source>
        <dbReference type="Proteomes" id="UP000077684"/>
    </source>
</evidence>
<dbReference type="Proteomes" id="UP000077684">
    <property type="component" value="Unassembled WGS sequence"/>
</dbReference>